<protein>
    <submittedName>
        <fullName evidence="1">Putative secreted protein</fullName>
    </submittedName>
</protein>
<dbReference type="EMBL" id="GIFC01007258">
    <property type="protein sequence ID" value="MXU89341.1"/>
    <property type="molecule type" value="Transcribed_RNA"/>
</dbReference>
<dbReference type="AlphaFoldDB" id="A0A6B0UE57"/>
<sequence>MFTLRNSLCIRGKLLFSSVSAKLCGTRKYRESSSSPDTEVHSFPNGFPKKSSSAAFAFSGEAGLSTSREETVSSLLTAARAAFRLTSSEIHDSLNLTSSVAATSRSF</sequence>
<reference evidence="1" key="1">
    <citation type="submission" date="2019-12" db="EMBL/GenBank/DDBJ databases">
        <title>An insight into the sialome of adult female Ixodes ricinus ticks feeding for 6 days.</title>
        <authorList>
            <person name="Perner J."/>
            <person name="Ribeiro J.M.C."/>
        </authorList>
    </citation>
    <scope>NUCLEOTIDE SEQUENCE</scope>
    <source>
        <strain evidence="1">Semi-engorged</strain>
        <tissue evidence="1">Salivary glands</tissue>
    </source>
</reference>
<name>A0A6B0UE57_IXORI</name>
<accession>A0A6B0UE57</accession>
<organism evidence="1">
    <name type="scientific">Ixodes ricinus</name>
    <name type="common">Common tick</name>
    <name type="synonym">Acarus ricinus</name>
    <dbReference type="NCBI Taxonomy" id="34613"/>
    <lineage>
        <taxon>Eukaryota</taxon>
        <taxon>Metazoa</taxon>
        <taxon>Ecdysozoa</taxon>
        <taxon>Arthropoda</taxon>
        <taxon>Chelicerata</taxon>
        <taxon>Arachnida</taxon>
        <taxon>Acari</taxon>
        <taxon>Parasitiformes</taxon>
        <taxon>Ixodida</taxon>
        <taxon>Ixodoidea</taxon>
        <taxon>Ixodidae</taxon>
        <taxon>Ixodinae</taxon>
        <taxon>Ixodes</taxon>
    </lineage>
</organism>
<proteinExistence type="predicted"/>
<evidence type="ECO:0000313" key="1">
    <source>
        <dbReference type="EMBL" id="MXU89341.1"/>
    </source>
</evidence>